<reference evidence="4 5" key="1">
    <citation type="submission" date="2018-11" db="EMBL/GenBank/DDBJ databases">
        <title>Genomic profiling of Staphylococcus species from a Poultry farm system in KwaZulu-Natal, South Africa.</title>
        <authorList>
            <person name="Amoako D.G."/>
            <person name="Somboro A.M."/>
            <person name="Abia A.L.K."/>
            <person name="Bester L.A."/>
            <person name="Essack S.Y."/>
        </authorList>
    </citation>
    <scope>NUCLEOTIDE SEQUENCE [LARGE SCALE GENOMIC DNA]</scope>
    <source>
        <strain evidence="4 5">SA11</strain>
    </source>
</reference>
<gene>
    <name evidence="4" type="ORF">EIG99_05975</name>
    <name evidence="3" type="ORF">I6J05_03665</name>
</gene>
<dbReference type="OrthoDB" id="2390001at2"/>
<dbReference type="Pfam" id="PF21747">
    <property type="entry name" value="YpoC"/>
    <property type="match status" value="1"/>
</dbReference>
<sequence>MITKSDFEKQEESLDQLSKNKRLTSQEGKSQLDAYFYLLQSYFCEINNISSIDFDSLDNYPIVPINFKERFEYINERCHHFMGYRQMKTLASELIKMNAAYKTRQAHQKK</sequence>
<dbReference type="KEGG" id="scv:A4G25_02045"/>
<evidence type="ECO:0000259" key="2">
    <source>
        <dbReference type="Pfam" id="PF21747"/>
    </source>
</evidence>
<evidence type="ECO:0000256" key="1">
    <source>
        <dbReference type="SAM" id="MobiDB-lite"/>
    </source>
</evidence>
<dbReference type="InterPro" id="IPR048427">
    <property type="entry name" value="YpoC"/>
</dbReference>
<dbReference type="RefSeq" id="WP_047131071.1">
    <property type="nucleotide sequence ID" value="NZ_CP015114.1"/>
</dbReference>
<feature type="region of interest" description="Disordered" evidence="1">
    <location>
        <begin position="1"/>
        <end position="26"/>
    </location>
</feature>
<reference evidence="3 6" key="2">
    <citation type="submission" date="2021-01" db="EMBL/GenBank/DDBJ databases">
        <title>FDA dAtabase for Regulatory Grade micrObial Sequences (FDA-ARGOS): Supporting development and validation of Infectious Disease Dx tests.</title>
        <authorList>
            <person name="Sproer C."/>
            <person name="Gronow S."/>
            <person name="Severitt S."/>
            <person name="Schroder I."/>
            <person name="Tallon L."/>
            <person name="Sadzewicz L."/>
            <person name="Zhao X."/>
            <person name="Boylan J."/>
            <person name="Ott S."/>
            <person name="Bowen H."/>
            <person name="Vavikolanu K."/>
            <person name="Mehta A."/>
            <person name="Aluvathingal J."/>
            <person name="Nadendla S."/>
            <person name="Lowell S."/>
            <person name="Myers T."/>
            <person name="Yan Y."/>
            <person name="Sichtig H."/>
        </authorList>
    </citation>
    <scope>NUCLEOTIDE SEQUENCE [LARGE SCALE GENOMIC DNA]</scope>
    <source>
        <strain evidence="3 6">FDAARGOS_1148</strain>
    </source>
</reference>
<evidence type="ECO:0000313" key="4">
    <source>
        <dbReference type="EMBL" id="RZI02538.1"/>
    </source>
</evidence>
<dbReference type="AlphaFoldDB" id="A0A143PAF6"/>
<feature type="compositionally biased region" description="Basic and acidic residues" evidence="1">
    <location>
        <begin position="1"/>
        <end position="12"/>
    </location>
</feature>
<feature type="domain" description="YpoC-like" evidence="2">
    <location>
        <begin position="5"/>
        <end position="104"/>
    </location>
</feature>
<accession>A0A143PAF6</accession>
<dbReference type="EMBL" id="CP068073">
    <property type="protein sequence ID" value="QQS83430.1"/>
    <property type="molecule type" value="Genomic_DNA"/>
</dbReference>
<name>A0A143PAF6_9STAP</name>
<evidence type="ECO:0000313" key="6">
    <source>
        <dbReference type="Proteomes" id="UP000595942"/>
    </source>
</evidence>
<dbReference type="Proteomes" id="UP000293854">
    <property type="component" value="Unassembled WGS sequence"/>
</dbReference>
<proteinExistence type="predicted"/>
<organism evidence="4 5">
    <name type="scientific">Staphylococcus condimenti</name>
    <dbReference type="NCBI Taxonomy" id="70255"/>
    <lineage>
        <taxon>Bacteria</taxon>
        <taxon>Bacillati</taxon>
        <taxon>Bacillota</taxon>
        <taxon>Bacilli</taxon>
        <taxon>Bacillales</taxon>
        <taxon>Staphylococcaceae</taxon>
        <taxon>Staphylococcus</taxon>
    </lineage>
</organism>
<dbReference type="EMBL" id="RQTE01000095">
    <property type="protein sequence ID" value="RZI02538.1"/>
    <property type="molecule type" value="Genomic_DNA"/>
</dbReference>
<keyword evidence="6" id="KW-1185">Reference proteome</keyword>
<evidence type="ECO:0000313" key="3">
    <source>
        <dbReference type="EMBL" id="QQS83430.1"/>
    </source>
</evidence>
<dbReference type="Proteomes" id="UP000595942">
    <property type="component" value="Chromosome"/>
</dbReference>
<protein>
    <recommendedName>
        <fullName evidence="2">YpoC-like domain-containing protein</fullName>
    </recommendedName>
</protein>
<dbReference type="GeneID" id="93726629"/>
<evidence type="ECO:0000313" key="5">
    <source>
        <dbReference type="Proteomes" id="UP000293854"/>
    </source>
</evidence>